<proteinExistence type="predicted"/>
<dbReference type="GeneID" id="85354061"/>
<reference evidence="1" key="1">
    <citation type="submission" date="2023-06" db="EMBL/GenBank/DDBJ databases">
        <authorList>
            <consortium name="Lawrence Berkeley National Laboratory"/>
            <person name="Ahrendt S."/>
            <person name="Sahu N."/>
            <person name="Indic B."/>
            <person name="Wong-Bajracharya J."/>
            <person name="Merenyi Z."/>
            <person name="Ke H.-M."/>
            <person name="Monk M."/>
            <person name="Kocsube S."/>
            <person name="Drula E."/>
            <person name="Lipzen A."/>
            <person name="Balint B."/>
            <person name="Henrissat B."/>
            <person name="Andreopoulos B."/>
            <person name="Martin F.M."/>
            <person name="Harder C.B."/>
            <person name="Rigling D."/>
            <person name="Ford K.L."/>
            <person name="Foster G.D."/>
            <person name="Pangilinan J."/>
            <person name="Papanicolaou A."/>
            <person name="Barry K."/>
            <person name="LaButti K."/>
            <person name="Viragh M."/>
            <person name="Koriabine M."/>
            <person name="Yan M."/>
            <person name="Riley R."/>
            <person name="Champramary S."/>
            <person name="Plett K.L."/>
            <person name="Tsai I.J."/>
            <person name="Slot J."/>
            <person name="Sipos G."/>
            <person name="Plett J."/>
            <person name="Nagy L.G."/>
            <person name="Grigoriev I.V."/>
        </authorList>
    </citation>
    <scope>NUCLEOTIDE SEQUENCE</scope>
    <source>
        <strain evidence="1">CCBAS 213</strain>
    </source>
</reference>
<evidence type="ECO:0000313" key="1">
    <source>
        <dbReference type="EMBL" id="KAK0436847.1"/>
    </source>
</evidence>
<organism evidence="1 2">
    <name type="scientific">Armillaria tabescens</name>
    <name type="common">Ringless honey mushroom</name>
    <name type="synonym">Agaricus tabescens</name>
    <dbReference type="NCBI Taxonomy" id="1929756"/>
    <lineage>
        <taxon>Eukaryota</taxon>
        <taxon>Fungi</taxon>
        <taxon>Dikarya</taxon>
        <taxon>Basidiomycota</taxon>
        <taxon>Agaricomycotina</taxon>
        <taxon>Agaricomycetes</taxon>
        <taxon>Agaricomycetidae</taxon>
        <taxon>Agaricales</taxon>
        <taxon>Marasmiineae</taxon>
        <taxon>Physalacriaceae</taxon>
        <taxon>Desarmillaria</taxon>
    </lineage>
</organism>
<dbReference type="Proteomes" id="UP001175211">
    <property type="component" value="Unassembled WGS sequence"/>
</dbReference>
<accession>A0AA39MJQ7</accession>
<comment type="caution">
    <text evidence="1">The sequence shown here is derived from an EMBL/GenBank/DDBJ whole genome shotgun (WGS) entry which is preliminary data.</text>
</comment>
<keyword evidence="2" id="KW-1185">Reference proteome</keyword>
<dbReference type="EMBL" id="JAUEPS010000121">
    <property type="protein sequence ID" value="KAK0436847.1"/>
    <property type="molecule type" value="Genomic_DNA"/>
</dbReference>
<protein>
    <submittedName>
        <fullName evidence="1">Uncharacterized protein</fullName>
    </submittedName>
</protein>
<name>A0AA39MJQ7_ARMTA</name>
<gene>
    <name evidence="1" type="ORF">EV420DRAFT_1487397</name>
</gene>
<dbReference type="RefSeq" id="XP_060322407.1">
    <property type="nucleotide sequence ID" value="XM_060470513.1"/>
</dbReference>
<dbReference type="AlphaFoldDB" id="A0AA39MJQ7"/>
<evidence type="ECO:0000313" key="2">
    <source>
        <dbReference type="Proteomes" id="UP001175211"/>
    </source>
</evidence>
<sequence length="146" mass="16633">MTIDSLWGEHVIDLVQLFRMIPWYWTVDTLVVRCSPRVLDRFFEQIPDMKVQLKSLHCPIKLAVCLENIEHLVALEAFGIHILDVNVDNVLPGLCRIISLHLNSLQIGFGITLLGNNPFELSSAWNTFRDTICDPGLLDFCLKDVS</sequence>